<evidence type="ECO:0000256" key="1">
    <source>
        <dbReference type="SAM" id="MobiDB-lite"/>
    </source>
</evidence>
<gene>
    <name evidence="3" type="ORF">EA58_03075</name>
</gene>
<name>A0A066S0P6_9GAMM</name>
<dbReference type="AlphaFoldDB" id="A0A066S0P6"/>
<protein>
    <submittedName>
        <fullName evidence="3">Uncharacterized protein</fullName>
    </submittedName>
</protein>
<keyword evidence="2" id="KW-0732">Signal</keyword>
<dbReference type="EMBL" id="JMIB01000004">
    <property type="protein sequence ID" value="KDM93188.1"/>
    <property type="molecule type" value="Genomic_DNA"/>
</dbReference>
<dbReference type="STRING" id="1654360.EA58_03075"/>
<accession>A0A066S0P6</accession>
<proteinExistence type="predicted"/>
<dbReference type="InterPro" id="IPR011990">
    <property type="entry name" value="TPR-like_helical_dom_sf"/>
</dbReference>
<feature type="compositionally biased region" description="Basic and acidic residues" evidence="1">
    <location>
        <begin position="190"/>
        <end position="208"/>
    </location>
</feature>
<feature type="signal peptide" evidence="2">
    <location>
        <begin position="1"/>
        <end position="22"/>
    </location>
</feature>
<dbReference type="Proteomes" id="UP000027192">
    <property type="component" value="Unassembled WGS sequence"/>
</dbReference>
<evidence type="ECO:0000256" key="2">
    <source>
        <dbReference type="SAM" id="SignalP"/>
    </source>
</evidence>
<evidence type="ECO:0000313" key="4">
    <source>
        <dbReference type="Proteomes" id="UP000027192"/>
    </source>
</evidence>
<dbReference type="SUPFAM" id="SSF48452">
    <property type="entry name" value="TPR-like"/>
    <property type="match status" value="1"/>
</dbReference>
<feature type="compositionally biased region" description="Basic residues" evidence="1">
    <location>
        <begin position="179"/>
        <end position="189"/>
    </location>
</feature>
<organism evidence="3 4">
    <name type="scientific">Photobacterium galatheae</name>
    <dbReference type="NCBI Taxonomy" id="1654360"/>
    <lineage>
        <taxon>Bacteria</taxon>
        <taxon>Pseudomonadati</taxon>
        <taxon>Pseudomonadota</taxon>
        <taxon>Gammaproteobacteria</taxon>
        <taxon>Vibrionales</taxon>
        <taxon>Vibrionaceae</taxon>
        <taxon>Photobacterium</taxon>
    </lineage>
</organism>
<feature type="region of interest" description="Disordered" evidence="1">
    <location>
        <begin position="179"/>
        <end position="208"/>
    </location>
</feature>
<keyword evidence="4" id="KW-1185">Reference proteome</keyword>
<evidence type="ECO:0000313" key="3">
    <source>
        <dbReference type="EMBL" id="KDM93188.1"/>
    </source>
</evidence>
<sequence>MVQPLLVMACVAGASLSSVAHADALNEIQQAWAKCQYDTFNKDNKVHCLNNVIAQTNTALQQSPGRADLKVWLAINKSSLAGAKGGLGALPLVKEAKSLLEDVIKTDPKTLDGSAYTSLGTLYYQVPGWPIGFGDDDKAEEMLKKALAINPDGIDPNYFYGDFLAQDGRRDDAMVYLKRASHAKPRPGRKLADAGRQREIQQKLKELQ</sequence>
<dbReference type="Pfam" id="PF14559">
    <property type="entry name" value="TPR_19"/>
    <property type="match status" value="1"/>
</dbReference>
<dbReference type="Gene3D" id="1.25.40.10">
    <property type="entry name" value="Tetratricopeptide repeat domain"/>
    <property type="match status" value="1"/>
</dbReference>
<feature type="chain" id="PRO_5001629832" evidence="2">
    <location>
        <begin position="23"/>
        <end position="208"/>
    </location>
</feature>
<comment type="caution">
    <text evidence="3">The sequence shown here is derived from an EMBL/GenBank/DDBJ whole genome shotgun (WGS) entry which is preliminary data.</text>
</comment>
<reference evidence="3 4" key="1">
    <citation type="submission" date="2014-04" db="EMBL/GenBank/DDBJ databases">
        <title>Draft genome sequence of Photobacterium halotolerans S2753: a solonamide, ngercheumicin and holomycin producer.</title>
        <authorList>
            <person name="Machado H.R."/>
            <person name="Gram L."/>
        </authorList>
    </citation>
    <scope>NUCLEOTIDE SEQUENCE [LARGE SCALE GENOMIC DNA]</scope>
    <source>
        <strain evidence="3 4">S2753</strain>
    </source>
</reference>